<dbReference type="EMBL" id="CP034951">
    <property type="protein sequence ID" value="QAA81276.1"/>
    <property type="molecule type" value="Genomic_DNA"/>
</dbReference>
<dbReference type="PROSITE" id="PS51688">
    <property type="entry name" value="ICA"/>
    <property type="match status" value="1"/>
</dbReference>
<dbReference type="KEGG" id="aev:EI546_05840"/>
<dbReference type="Proteomes" id="UP000285517">
    <property type="component" value="Chromosome"/>
</dbReference>
<dbReference type="OrthoDB" id="1307467at2"/>
<keyword evidence="3" id="KW-1185">Reference proteome</keyword>
<reference evidence="2 3" key="1">
    <citation type="submission" date="2019-01" db="EMBL/GenBank/DDBJ databases">
        <title>Complete genome sequencing of Aequorivita sp. H23M31.</title>
        <authorList>
            <person name="Bae J.-W."/>
        </authorList>
    </citation>
    <scope>NUCLEOTIDE SEQUENCE [LARGE SCALE GENOMIC DNA]</scope>
    <source>
        <strain evidence="2 3">H23M31</strain>
    </source>
</reference>
<organism evidence="2 3">
    <name type="scientific">Aequorivita ciconiae</name>
    <dbReference type="NCBI Taxonomy" id="2494375"/>
    <lineage>
        <taxon>Bacteria</taxon>
        <taxon>Pseudomonadati</taxon>
        <taxon>Bacteroidota</taxon>
        <taxon>Flavobacteriia</taxon>
        <taxon>Flavobacteriales</taxon>
        <taxon>Flavobacteriaceae</taxon>
        <taxon>Aequorivita</taxon>
    </lineage>
</organism>
<evidence type="ECO:0000313" key="2">
    <source>
        <dbReference type="EMBL" id="QAA81276.1"/>
    </source>
</evidence>
<sequence>MLKFLGERIKNLLLRNVRINSSQTMIYRFNVNKILCPVFLFVWSFNGSSQVGIGTTSPNENAILDIDASNRSGGLLLPRLGLLATNNPAPLVPPVQAGMTVYNTATSGTGENRVTPGFYYHNGAKWMRLEDDSIPNGRWKLTGNEGTDPDNHFIGTTDDVSFQVRTKNSARFDFTNNGRLRSYNDGDALQPTYSWAGTNGKNMGIFRISSNSLGFSTSGAERMRITNSGNVGIGINPLTRLHVAFDSNAAPAFISQITVPDSQWAAAEFFNPNSSFGTGTVATGYYGVYGRTTNASGGFAGYFSGGVVSNGYFIHSDERWKTNILSLQEDAKILEKVMKLNPKSYNWRAAEFPGMNFDPNKRSFGFLAQELKEIFPDLVVSKTIPDPKVKMDAF</sequence>
<dbReference type="Pfam" id="PF13884">
    <property type="entry name" value="Peptidase_S74"/>
    <property type="match status" value="1"/>
</dbReference>
<accession>A0A410G1X6</accession>
<proteinExistence type="predicted"/>
<feature type="domain" description="Peptidase S74" evidence="1">
    <location>
        <begin position="316"/>
        <end position="394"/>
    </location>
</feature>
<evidence type="ECO:0000259" key="1">
    <source>
        <dbReference type="PROSITE" id="PS51688"/>
    </source>
</evidence>
<gene>
    <name evidence="2" type="ORF">EI546_05840</name>
</gene>
<evidence type="ECO:0000313" key="3">
    <source>
        <dbReference type="Proteomes" id="UP000285517"/>
    </source>
</evidence>
<protein>
    <submittedName>
        <fullName evidence="2">Tail fiber domain-containing protein</fullName>
    </submittedName>
</protein>
<dbReference type="InterPro" id="IPR030392">
    <property type="entry name" value="S74_ICA"/>
</dbReference>
<dbReference type="AlphaFoldDB" id="A0A410G1X6"/>
<name>A0A410G1X6_9FLAO</name>